<evidence type="ECO:0000313" key="2">
    <source>
        <dbReference type="Proteomes" id="UP000275356"/>
    </source>
</evidence>
<keyword evidence="2" id="KW-1185">Reference proteome</keyword>
<gene>
    <name evidence="1" type="ORF">EDD28_0847</name>
</gene>
<reference evidence="1 2" key="1">
    <citation type="submission" date="2018-11" db="EMBL/GenBank/DDBJ databases">
        <title>Sequencing the genomes of 1000 actinobacteria strains.</title>
        <authorList>
            <person name="Klenk H.-P."/>
        </authorList>
    </citation>
    <scope>NUCLEOTIDE SEQUENCE [LARGE SCALE GENOMIC DNA]</scope>
    <source>
        <strain evidence="1 2">DSM 13521</strain>
    </source>
</reference>
<proteinExistence type="predicted"/>
<organism evidence="1 2">
    <name type="scientific">Salana multivorans</name>
    <dbReference type="NCBI Taxonomy" id="120377"/>
    <lineage>
        <taxon>Bacteria</taxon>
        <taxon>Bacillati</taxon>
        <taxon>Actinomycetota</taxon>
        <taxon>Actinomycetes</taxon>
        <taxon>Micrococcales</taxon>
        <taxon>Beutenbergiaceae</taxon>
        <taxon>Salana</taxon>
    </lineage>
</organism>
<dbReference type="PROSITE" id="PS51257">
    <property type="entry name" value="PROKAR_LIPOPROTEIN"/>
    <property type="match status" value="1"/>
</dbReference>
<protein>
    <submittedName>
        <fullName evidence="1">Uncharacterized protein</fullName>
    </submittedName>
</protein>
<sequence>MSHGRTGAGADGGAGAGLLSACTPALAGKAGFAVGPDGEVLLVAASCGNGAPGSAVAGLAVDKIGVDSTGEPTRERIVRVKDLRPTPDLPVVVEVDIDLEPEAVYVVTGWDRGTLVRMSNNLYRTRATTESRSSS</sequence>
<dbReference type="EMBL" id="RKHQ01000001">
    <property type="protein sequence ID" value="ROR96265.1"/>
    <property type="molecule type" value="Genomic_DNA"/>
</dbReference>
<evidence type="ECO:0000313" key="1">
    <source>
        <dbReference type="EMBL" id="ROR96265.1"/>
    </source>
</evidence>
<accession>A0A3N2D8Z8</accession>
<comment type="caution">
    <text evidence="1">The sequence shown here is derived from an EMBL/GenBank/DDBJ whole genome shotgun (WGS) entry which is preliminary data.</text>
</comment>
<dbReference type="AlphaFoldDB" id="A0A3N2D8Z8"/>
<dbReference type="Proteomes" id="UP000275356">
    <property type="component" value="Unassembled WGS sequence"/>
</dbReference>
<dbReference type="RefSeq" id="WP_148059539.1">
    <property type="nucleotide sequence ID" value="NZ_RKHQ01000001.1"/>
</dbReference>
<name>A0A3N2D8Z8_9MICO</name>